<dbReference type="CDD" id="cd00751">
    <property type="entry name" value="thiolase"/>
    <property type="match status" value="1"/>
</dbReference>
<dbReference type="PIRSF" id="PIRSF000429">
    <property type="entry name" value="Ac-CoA_Ac_transf"/>
    <property type="match status" value="1"/>
</dbReference>
<comment type="similarity">
    <text evidence="1 5">Belongs to the thiolase-like superfamily. Thiolase family.</text>
</comment>
<evidence type="ECO:0000256" key="5">
    <source>
        <dbReference type="RuleBase" id="RU003557"/>
    </source>
</evidence>
<dbReference type="PROSITE" id="PS00737">
    <property type="entry name" value="THIOLASE_2"/>
    <property type="match status" value="1"/>
</dbReference>
<dbReference type="Gene3D" id="3.40.47.10">
    <property type="match status" value="2"/>
</dbReference>
<evidence type="ECO:0000313" key="9">
    <source>
        <dbReference type="Proteomes" id="UP000231019"/>
    </source>
</evidence>
<dbReference type="InterPro" id="IPR020617">
    <property type="entry name" value="Thiolase_C"/>
</dbReference>
<feature type="active site" description="Proton acceptor" evidence="4">
    <location>
        <position position="398"/>
    </location>
</feature>
<evidence type="ECO:0000313" key="8">
    <source>
        <dbReference type="EMBL" id="PIW16480.1"/>
    </source>
</evidence>
<dbReference type="EMBL" id="PFFQ01000037">
    <property type="protein sequence ID" value="PIW16480.1"/>
    <property type="molecule type" value="Genomic_DNA"/>
</dbReference>
<evidence type="ECO:0000256" key="1">
    <source>
        <dbReference type="ARBA" id="ARBA00010982"/>
    </source>
</evidence>
<evidence type="ECO:0000259" key="7">
    <source>
        <dbReference type="Pfam" id="PF02803"/>
    </source>
</evidence>
<feature type="domain" description="Thiolase N-terminal" evidence="6">
    <location>
        <begin position="6"/>
        <end position="235"/>
    </location>
</feature>
<dbReference type="PROSITE" id="PS00098">
    <property type="entry name" value="THIOLASE_1"/>
    <property type="match status" value="1"/>
</dbReference>
<dbReference type="InterPro" id="IPR002155">
    <property type="entry name" value="Thiolase"/>
</dbReference>
<organism evidence="8 9">
    <name type="scientific">bacterium (Candidatus Blackallbacteria) CG17_big_fil_post_rev_8_21_14_2_50_48_46</name>
    <dbReference type="NCBI Taxonomy" id="2014261"/>
    <lineage>
        <taxon>Bacteria</taxon>
        <taxon>Candidatus Blackallbacteria</taxon>
    </lineage>
</organism>
<feature type="active site" description="Proton acceptor" evidence="4">
    <location>
        <position position="368"/>
    </location>
</feature>
<dbReference type="AlphaFoldDB" id="A0A2M7G3M8"/>
<evidence type="ECO:0000259" key="6">
    <source>
        <dbReference type="Pfam" id="PF00108"/>
    </source>
</evidence>
<dbReference type="Pfam" id="PF00108">
    <property type="entry name" value="Thiolase_N"/>
    <property type="match status" value="1"/>
</dbReference>
<dbReference type="PANTHER" id="PTHR43365">
    <property type="entry name" value="BLR7806 PROTEIN"/>
    <property type="match status" value="1"/>
</dbReference>
<dbReference type="InterPro" id="IPR020616">
    <property type="entry name" value="Thiolase_N"/>
</dbReference>
<dbReference type="PANTHER" id="PTHR43365:SF1">
    <property type="entry name" value="ACETYL-COA C-ACYLTRANSFERASE"/>
    <property type="match status" value="1"/>
</dbReference>
<sequence>MPHNAYILNAVRSPRGKGKKDQGALSGLHPQELLAQTLKHLASSSQLNPKHVDDLIVGCVSQVGEQGANLARNALLSADWPQEISAVTLNRFCGSGLQAVNFAAMGIMSGMQEVVIGGGVESMSRVPLGADGGGIDGNHLRLRLKTPQVPQGISADLIAKLYGFNRQDLDQFALESQQKATKALESGVFERSLFAVQDPETGAILLERDEYPRPDTQLEGLASLKPAFEKMGAMAVGPQGETLDHIALLKYPQAGTIPHVHTAGNSSGIVDGAAAVLLVSDRYLQQNGCKPRAKIRAMATHGSEPLIMLTGPAEVSQKALKQAGMSVADIDLWEINEAFAVVPLQTMQALNLSPEKVNIWGGAIALGHPLGATGAILLGTVLDALEAKGLGTALITLCIGGGQSIATIIERI</sequence>
<dbReference type="NCBIfam" id="TIGR01930">
    <property type="entry name" value="AcCoA-C-Actrans"/>
    <property type="match status" value="1"/>
</dbReference>
<dbReference type="NCBIfam" id="NF006090">
    <property type="entry name" value="PRK08242.1"/>
    <property type="match status" value="1"/>
</dbReference>
<dbReference type="GO" id="GO:0016747">
    <property type="term" value="F:acyltransferase activity, transferring groups other than amino-acyl groups"/>
    <property type="evidence" value="ECO:0007669"/>
    <property type="project" value="InterPro"/>
</dbReference>
<comment type="caution">
    <text evidence="8">The sequence shown here is derived from an EMBL/GenBank/DDBJ whole genome shotgun (WGS) entry which is preliminary data.</text>
</comment>
<gene>
    <name evidence="8" type="ORF">COW36_11970</name>
</gene>
<proteinExistence type="inferred from homology"/>
<dbReference type="InterPro" id="IPR016039">
    <property type="entry name" value="Thiolase-like"/>
</dbReference>
<feature type="active site" description="Acyl-thioester intermediate" evidence="4">
    <location>
        <position position="93"/>
    </location>
</feature>
<feature type="domain" description="Thiolase C-terminal" evidence="7">
    <location>
        <begin position="290"/>
        <end position="411"/>
    </location>
</feature>
<name>A0A2M7G3M8_9BACT</name>
<dbReference type="Pfam" id="PF02803">
    <property type="entry name" value="Thiolase_C"/>
    <property type="match status" value="1"/>
</dbReference>
<dbReference type="InterPro" id="IPR020615">
    <property type="entry name" value="Thiolase_acyl_enz_int_AS"/>
</dbReference>
<dbReference type="InterPro" id="IPR020613">
    <property type="entry name" value="Thiolase_CS"/>
</dbReference>
<protein>
    <submittedName>
        <fullName evidence="8">Acetyl-CoA acetyltransferase</fullName>
    </submittedName>
</protein>
<reference evidence="8 9" key="1">
    <citation type="submission" date="2017-09" db="EMBL/GenBank/DDBJ databases">
        <title>Depth-based differentiation of microbial function through sediment-hosted aquifers and enrichment of novel symbionts in the deep terrestrial subsurface.</title>
        <authorList>
            <person name="Probst A.J."/>
            <person name="Ladd B."/>
            <person name="Jarett J.K."/>
            <person name="Geller-Mcgrath D.E."/>
            <person name="Sieber C.M."/>
            <person name="Emerson J.B."/>
            <person name="Anantharaman K."/>
            <person name="Thomas B.C."/>
            <person name="Malmstrom R."/>
            <person name="Stieglmeier M."/>
            <person name="Klingl A."/>
            <person name="Woyke T."/>
            <person name="Ryan C.M."/>
            <person name="Banfield J.F."/>
        </authorList>
    </citation>
    <scope>NUCLEOTIDE SEQUENCE [LARGE SCALE GENOMIC DNA]</scope>
    <source>
        <strain evidence="8">CG17_big_fil_post_rev_8_21_14_2_50_48_46</strain>
    </source>
</reference>
<dbReference type="SUPFAM" id="SSF53901">
    <property type="entry name" value="Thiolase-like"/>
    <property type="match status" value="2"/>
</dbReference>
<keyword evidence="2 5" id="KW-0808">Transferase</keyword>
<evidence type="ECO:0000256" key="4">
    <source>
        <dbReference type="PIRSR" id="PIRSR000429-1"/>
    </source>
</evidence>
<evidence type="ECO:0000256" key="2">
    <source>
        <dbReference type="ARBA" id="ARBA00022679"/>
    </source>
</evidence>
<keyword evidence="3 5" id="KW-0012">Acyltransferase</keyword>
<dbReference type="Proteomes" id="UP000231019">
    <property type="component" value="Unassembled WGS sequence"/>
</dbReference>
<evidence type="ECO:0000256" key="3">
    <source>
        <dbReference type="ARBA" id="ARBA00023315"/>
    </source>
</evidence>
<accession>A0A2M7G3M8</accession>